<evidence type="ECO:0000313" key="1">
    <source>
        <dbReference type="EMBL" id="GBN34102.1"/>
    </source>
</evidence>
<dbReference type="AlphaFoldDB" id="A0A4Y2N5D7"/>
<protein>
    <submittedName>
        <fullName evidence="1">Uncharacterized protein</fullName>
    </submittedName>
</protein>
<reference evidence="1 2" key="1">
    <citation type="journal article" date="2019" name="Sci. Rep.">
        <title>Orb-weaving spider Araneus ventricosus genome elucidates the spidroin gene catalogue.</title>
        <authorList>
            <person name="Kono N."/>
            <person name="Nakamura H."/>
            <person name="Ohtoshi R."/>
            <person name="Moran D.A.P."/>
            <person name="Shinohara A."/>
            <person name="Yoshida Y."/>
            <person name="Fujiwara M."/>
            <person name="Mori M."/>
            <person name="Tomita M."/>
            <person name="Arakawa K."/>
        </authorList>
    </citation>
    <scope>NUCLEOTIDE SEQUENCE [LARGE SCALE GENOMIC DNA]</scope>
</reference>
<sequence>MFFPVACPSCFLGYSRICLLDCFHRTHTRTIFVTILSFRLSDIGPFIMRKGRKEGTKKSYTQKQHWKSDQNQAFLFAMRREKWTSASNWLGHSREHSLFDVDSDSEREATDMGCDHQQT</sequence>
<dbReference type="Proteomes" id="UP000499080">
    <property type="component" value="Unassembled WGS sequence"/>
</dbReference>
<evidence type="ECO:0000313" key="2">
    <source>
        <dbReference type="Proteomes" id="UP000499080"/>
    </source>
</evidence>
<comment type="caution">
    <text evidence="1">The sequence shown here is derived from an EMBL/GenBank/DDBJ whole genome shotgun (WGS) entry which is preliminary data.</text>
</comment>
<proteinExistence type="predicted"/>
<dbReference type="EMBL" id="BGPR01008478">
    <property type="protein sequence ID" value="GBN34102.1"/>
    <property type="molecule type" value="Genomic_DNA"/>
</dbReference>
<organism evidence="1 2">
    <name type="scientific">Araneus ventricosus</name>
    <name type="common">Orbweaver spider</name>
    <name type="synonym">Epeira ventricosa</name>
    <dbReference type="NCBI Taxonomy" id="182803"/>
    <lineage>
        <taxon>Eukaryota</taxon>
        <taxon>Metazoa</taxon>
        <taxon>Ecdysozoa</taxon>
        <taxon>Arthropoda</taxon>
        <taxon>Chelicerata</taxon>
        <taxon>Arachnida</taxon>
        <taxon>Araneae</taxon>
        <taxon>Araneomorphae</taxon>
        <taxon>Entelegynae</taxon>
        <taxon>Araneoidea</taxon>
        <taxon>Araneidae</taxon>
        <taxon>Araneus</taxon>
    </lineage>
</organism>
<name>A0A4Y2N5D7_ARAVE</name>
<gene>
    <name evidence="1" type="ORF">AVEN_45198_1</name>
</gene>
<accession>A0A4Y2N5D7</accession>
<keyword evidence="2" id="KW-1185">Reference proteome</keyword>